<sequence length="59" mass="7126">MREKSFAIVMLVSRWGIRFKQPWGMDGRKSYEIGSLFRIETPRNFLSFAWRFLVNITRV</sequence>
<evidence type="ECO:0000313" key="2">
    <source>
        <dbReference type="Proteomes" id="UP000253562"/>
    </source>
</evidence>
<reference evidence="1 2" key="1">
    <citation type="submission" date="2018-07" db="EMBL/GenBank/DDBJ databases">
        <title>Comparative genomes isolates from brazilian mangrove.</title>
        <authorList>
            <person name="De Araujo J.E."/>
            <person name="Taketani R.G."/>
            <person name="Silva M.C.P."/>
            <person name="Lourenco M.V."/>
            <person name="Oliveira V.M."/>
            <person name="Andreote F.D."/>
        </authorList>
    </citation>
    <scope>NUCLEOTIDE SEQUENCE [LARGE SCALE GENOMIC DNA]</scope>
    <source>
        <strain evidence="1 2">HEX PRIS-MGV</strain>
    </source>
</reference>
<organism evidence="1 2">
    <name type="scientific">Bremerella cremea</name>
    <dbReference type="NCBI Taxonomy" id="1031537"/>
    <lineage>
        <taxon>Bacteria</taxon>
        <taxon>Pseudomonadati</taxon>
        <taxon>Planctomycetota</taxon>
        <taxon>Planctomycetia</taxon>
        <taxon>Pirellulales</taxon>
        <taxon>Pirellulaceae</taxon>
        <taxon>Bremerella</taxon>
    </lineage>
</organism>
<dbReference type="AlphaFoldDB" id="A0A368KMT1"/>
<accession>A0A368KMT1</accession>
<gene>
    <name evidence="1" type="ORF">DTL42_18460</name>
</gene>
<dbReference type="Proteomes" id="UP000253562">
    <property type="component" value="Unassembled WGS sequence"/>
</dbReference>
<name>A0A368KMT1_9BACT</name>
<comment type="caution">
    <text evidence="1">The sequence shown here is derived from an EMBL/GenBank/DDBJ whole genome shotgun (WGS) entry which is preliminary data.</text>
</comment>
<proteinExistence type="predicted"/>
<protein>
    <submittedName>
        <fullName evidence="1">Uncharacterized protein</fullName>
    </submittedName>
</protein>
<evidence type="ECO:0000313" key="1">
    <source>
        <dbReference type="EMBL" id="RCS43968.1"/>
    </source>
</evidence>
<dbReference type="EMBL" id="QPEX01000037">
    <property type="protein sequence ID" value="RCS43968.1"/>
    <property type="molecule type" value="Genomic_DNA"/>
</dbReference>